<dbReference type="KEGG" id="rbg:BG454_09810"/>
<sequence>MTSMTKDGKAAHAIDEQDRLPPLMTFENVLMDKAANRQVPGAAWPDFDTQVHARLRRRGQLVCKAPKIDETTAEIVEKPVVFASVYENHFGHLTAETVPRLPQALAEYGDLPLIFTRMRGDTSNGPSQMFKSVMDWLRIPQSQIHFVEKPTLFRQVHVAAQGEHLDGPRTPTEYLDLLEQRIAPNLRQRSPGGVAFVTRAGLDHKMGAHAAERYLVSCLRELGVRIIQPEALLLREQMRLYARSKHLVFSEGSAIHGRQLLGRVDQSISILRRRRQSNMARGQMEPRCSDLTYVPCFGGALHLTNRGGARLHWAMKSFYNIDALHSFFADLGVNLAQVWVQEKYRQFRDKDVLGWVFAMYDPMIEPWLKPANSDEYLLDQFPALHLSHLQDQAAAIIKARKSALG</sequence>
<dbReference type="InterPro" id="IPR049625">
    <property type="entry name" value="Glyco_transf_61_cat"/>
</dbReference>
<keyword evidence="2" id="KW-0808">Transferase</keyword>
<dbReference type="EMBL" id="CP024899">
    <property type="protein sequence ID" value="ATX66079.1"/>
    <property type="molecule type" value="Genomic_DNA"/>
</dbReference>
<feature type="domain" description="Glycosyltransferase 61 catalytic" evidence="1">
    <location>
        <begin position="90"/>
        <end position="256"/>
    </location>
</feature>
<dbReference type="Pfam" id="PF04577">
    <property type="entry name" value="Glyco_transf_61"/>
    <property type="match status" value="1"/>
</dbReference>
<dbReference type="Proteomes" id="UP000228948">
    <property type="component" value="Chromosome"/>
</dbReference>
<proteinExistence type="predicted"/>
<dbReference type="OrthoDB" id="3760154at2"/>
<evidence type="ECO:0000259" key="1">
    <source>
        <dbReference type="Pfam" id="PF04577"/>
    </source>
</evidence>
<organism evidence="2 3">
    <name type="scientific">Roseinatronobacter bogoriensis subsp. barguzinensis</name>
    <dbReference type="NCBI Taxonomy" id="441209"/>
    <lineage>
        <taxon>Bacteria</taxon>
        <taxon>Pseudomonadati</taxon>
        <taxon>Pseudomonadota</taxon>
        <taxon>Alphaproteobacteria</taxon>
        <taxon>Rhodobacterales</taxon>
        <taxon>Paracoccaceae</taxon>
        <taxon>Roseinatronobacter</taxon>
    </lineage>
</organism>
<evidence type="ECO:0000313" key="2">
    <source>
        <dbReference type="EMBL" id="ATX66079.1"/>
    </source>
</evidence>
<reference evidence="2 3" key="1">
    <citation type="submission" date="2017-11" db="EMBL/GenBank/DDBJ databases">
        <title>Revised Sequence and Annotation of the Rhodobaca barguzinensis strain alga05 Genome.</title>
        <authorList>
            <person name="Kopejtka K."/>
            <person name="Tomasch J.M."/>
            <person name="Bunk B."/>
            <person name="Koblizek M."/>
        </authorList>
    </citation>
    <scope>NUCLEOTIDE SEQUENCE [LARGE SCALE GENOMIC DNA]</scope>
    <source>
        <strain evidence="3">alga05</strain>
    </source>
</reference>
<gene>
    <name evidence="2" type="ORF">BG454_09810</name>
</gene>
<evidence type="ECO:0000313" key="3">
    <source>
        <dbReference type="Proteomes" id="UP000228948"/>
    </source>
</evidence>
<dbReference type="GO" id="GO:0016757">
    <property type="term" value="F:glycosyltransferase activity"/>
    <property type="evidence" value="ECO:0007669"/>
    <property type="project" value="InterPro"/>
</dbReference>
<accession>A0A2K8K9F2</accession>
<keyword evidence="3" id="KW-1185">Reference proteome</keyword>
<name>A0A2K8K9F2_9RHOB</name>
<dbReference type="STRING" id="441209.GCA_001870665_01740"/>
<protein>
    <submittedName>
        <fullName evidence="2">Glycosyltransferase family 61 protein</fullName>
    </submittedName>
</protein>
<dbReference type="AlphaFoldDB" id="A0A2K8K9F2"/>